<gene>
    <name evidence="2" type="ORF">P3TCK_08541</name>
</gene>
<proteinExistence type="predicted"/>
<reference evidence="2 3" key="1">
    <citation type="submission" date="2006-03" db="EMBL/GenBank/DDBJ databases">
        <authorList>
            <person name="Bartlett D.H."/>
            <person name="Valle G."/>
            <person name="Lauro F.M."/>
            <person name="Vezzi A."/>
            <person name="Simonato F."/>
            <person name="Eloe E."/>
            <person name="Vitulo N."/>
            <person name="Stratton T.K."/>
            <person name="D'angelo M."/>
            <person name="Ferriera S."/>
            <person name="Johnson J."/>
            <person name="Kravitz S."/>
            <person name="Beeson K."/>
            <person name="Sutton G."/>
            <person name="Rogers Y."/>
            <person name="Friedman R."/>
            <person name="Frazier M."/>
            <person name="Venter J.C."/>
        </authorList>
    </citation>
    <scope>NUCLEOTIDE SEQUENCE [LARGE SCALE GENOMIC DNA]</scope>
    <source>
        <strain evidence="2 3">3TCK</strain>
    </source>
</reference>
<dbReference type="HOGENOM" id="CLU_1894263_0_0_6"/>
<dbReference type="RefSeq" id="WP_006229724.1">
    <property type="nucleotide sequence ID" value="NZ_CH724134.1"/>
</dbReference>
<protein>
    <submittedName>
        <fullName evidence="2">Uncharacterized protein</fullName>
    </submittedName>
</protein>
<evidence type="ECO:0000256" key="1">
    <source>
        <dbReference type="SAM" id="Phobius"/>
    </source>
</evidence>
<feature type="transmembrane region" description="Helical" evidence="1">
    <location>
        <begin position="58"/>
        <end position="79"/>
    </location>
</feature>
<dbReference type="EMBL" id="AAPH01000016">
    <property type="protein sequence ID" value="EAS42887.1"/>
    <property type="molecule type" value="Genomic_DNA"/>
</dbReference>
<dbReference type="Proteomes" id="UP000003789">
    <property type="component" value="Unassembled WGS sequence"/>
</dbReference>
<accession>Q1Z2N0</accession>
<evidence type="ECO:0000313" key="3">
    <source>
        <dbReference type="Proteomes" id="UP000003789"/>
    </source>
</evidence>
<organism evidence="2 3">
    <name type="scientific">Photobacterium profundum 3TCK</name>
    <dbReference type="NCBI Taxonomy" id="314280"/>
    <lineage>
        <taxon>Bacteria</taxon>
        <taxon>Pseudomonadati</taxon>
        <taxon>Pseudomonadota</taxon>
        <taxon>Gammaproteobacteria</taxon>
        <taxon>Vibrionales</taxon>
        <taxon>Vibrionaceae</taxon>
        <taxon>Photobacterium</taxon>
    </lineage>
</organism>
<keyword evidence="1" id="KW-1133">Transmembrane helix</keyword>
<comment type="caution">
    <text evidence="2">The sequence shown here is derived from an EMBL/GenBank/DDBJ whole genome shotgun (WGS) entry which is preliminary data.</text>
</comment>
<keyword evidence="1" id="KW-0812">Transmembrane</keyword>
<keyword evidence="1" id="KW-0472">Membrane</keyword>
<dbReference type="OrthoDB" id="5918431at2"/>
<name>Q1Z2N0_9GAMM</name>
<dbReference type="AlphaFoldDB" id="Q1Z2N0"/>
<sequence length="134" mass="15515">MREKFPDSEKLKILVAALERYQANYNTSAYSTMGFWLIGLGWLFTSSSAREFIACHEYLRLAAIAFIWINLILFSYGSYRVYRISNRLYQKLNNWEYAKGTFEHAKMPLASIVLYSLIMSLVVFLITAVLCTLA</sequence>
<feature type="transmembrane region" description="Helical" evidence="1">
    <location>
        <begin position="28"/>
        <end position="46"/>
    </location>
</feature>
<evidence type="ECO:0000313" key="2">
    <source>
        <dbReference type="EMBL" id="EAS42887.1"/>
    </source>
</evidence>
<feature type="transmembrane region" description="Helical" evidence="1">
    <location>
        <begin position="112"/>
        <end position="133"/>
    </location>
</feature>